<dbReference type="InterPro" id="IPR017751">
    <property type="entry name" value="G3P_DH_NAD-dep_euk"/>
</dbReference>
<reference evidence="14" key="1">
    <citation type="submission" date="2017-04" db="EMBL/GenBank/DDBJ databases">
        <title>Plasmodium gonderi genome.</title>
        <authorList>
            <person name="Arisue N."/>
            <person name="Honma H."/>
            <person name="Kawai S."/>
            <person name="Tougan T."/>
            <person name="Tanabe K."/>
            <person name="Horii T."/>
        </authorList>
    </citation>
    <scope>NUCLEOTIDE SEQUENCE [LARGE SCALE GENOMIC DNA]</scope>
    <source>
        <strain evidence="14">ATCC 30045</strain>
    </source>
</reference>
<feature type="binding site" evidence="7">
    <location>
        <position position="307"/>
    </location>
    <ligand>
        <name>NAD(+)</name>
        <dbReference type="ChEBI" id="CHEBI:57540"/>
    </ligand>
</feature>
<evidence type="ECO:0000256" key="9">
    <source>
        <dbReference type="RuleBase" id="RU361243"/>
    </source>
</evidence>
<dbReference type="Proteomes" id="UP000195521">
    <property type="component" value="Unassembled WGS sequence"/>
</dbReference>
<dbReference type="RefSeq" id="XP_028543507.1">
    <property type="nucleotide sequence ID" value="XM_028687706.1"/>
</dbReference>
<feature type="binding site" evidence="6">
    <location>
        <begin position="307"/>
        <end position="308"/>
    </location>
    <ligand>
        <name>substrate</name>
    </ligand>
</feature>
<dbReference type="PIRSF" id="PIRSF000114">
    <property type="entry name" value="Glycerol-3-P_dh"/>
    <property type="match status" value="1"/>
</dbReference>
<dbReference type="InterPro" id="IPR036291">
    <property type="entry name" value="NAD(P)-bd_dom_sf"/>
</dbReference>
<dbReference type="EMBL" id="BDQF01000010">
    <property type="protein sequence ID" value="GAW80918.1"/>
    <property type="molecule type" value="Genomic_DNA"/>
</dbReference>
<feature type="binding site" evidence="6">
    <location>
        <position position="159"/>
    </location>
    <ligand>
        <name>substrate</name>
    </ligand>
</feature>
<evidence type="ECO:0000313" key="14">
    <source>
        <dbReference type="Proteomes" id="UP000195521"/>
    </source>
</evidence>
<keyword evidence="10" id="KW-0732">Signal</keyword>
<dbReference type="SUPFAM" id="SSF51735">
    <property type="entry name" value="NAD(P)-binding Rossmann-fold domains"/>
    <property type="match status" value="1"/>
</dbReference>
<dbReference type="FunFam" id="3.40.50.720:FF:000365">
    <property type="entry name" value="Glycerol-3-phosphate dehydrogenase [NAD(+)]"/>
    <property type="match status" value="1"/>
</dbReference>
<dbReference type="GO" id="GO:0046168">
    <property type="term" value="P:glycerol-3-phosphate catabolic process"/>
    <property type="evidence" value="ECO:0007669"/>
    <property type="project" value="UniProtKB-UniRule"/>
</dbReference>
<comment type="similarity">
    <text evidence="1 8">Belongs to the NAD-dependent glycerol-3-phosphate dehydrogenase family.</text>
</comment>
<dbReference type="GO" id="GO:0042803">
    <property type="term" value="F:protein homodimerization activity"/>
    <property type="evidence" value="ECO:0007669"/>
    <property type="project" value="InterPro"/>
</dbReference>
<comment type="catalytic activity">
    <reaction evidence="4 9">
        <text>sn-glycerol 3-phosphate + NAD(+) = dihydroxyacetone phosphate + NADH + H(+)</text>
        <dbReference type="Rhea" id="RHEA:11092"/>
        <dbReference type="ChEBI" id="CHEBI:15378"/>
        <dbReference type="ChEBI" id="CHEBI:57540"/>
        <dbReference type="ChEBI" id="CHEBI:57597"/>
        <dbReference type="ChEBI" id="CHEBI:57642"/>
        <dbReference type="ChEBI" id="CHEBI:57945"/>
        <dbReference type="EC" id="1.1.1.8"/>
    </reaction>
</comment>
<proteinExistence type="inferred from homology"/>
<dbReference type="Gene3D" id="3.40.50.720">
    <property type="entry name" value="NAD(P)-binding Rossmann-like Domain"/>
    <property type="match status" value="1"/>
</dbReference>
<evidence type="ECO:0000256" key="3">
    <source>
        <dbReference type="ARBA" id="ARBA00023027"/>
    </source>
</evidence>
<dbReference type="InterPro" id="IPR008927">
    <property type="entry name" value="6-PGluconate_DH-like_C_sf"/>
</dbReference>
<keyword evidence="3 7" id="KW-0520">NAD</keyword>
<dbReference type="GO" id="GO:0005975">
    <property type="term" value="P:carbohydrate metabolic process"/>
    <property type="evidence" value="ECO:0007669"/>
    <property type="project" value="InterPro"/>
</dbReference>
<evidence type="ECO:0000256" key="7">
    <source>
        <dbReference type="PIRSR" id="PIRSR000114-3"/>
    </source>
</evidence>
<keyword evidence="14" id="KW-1185">Reference proteome</keyword>
<dbReference type="PANTHER" id="PTHR11728">
    <property type="entry name" value="GLYCEROL-3-PHOSPHATE DEHYDROGENASE"/>
    <property type="match status" value="1"/>
</dbReference>
<dbReference type="Pfam" id="PF01210">
    <property type="entry name" value="NAD_Gly3P_dh_N"/>
    <property type="match status" value="1"/>
</dbReference>
<dbReference type="GO" id="GO:0141152">
    <property type="term" value="F:glycerol-3-phosphate dehydrogenase (NAD+) activity"/>
    <property type="evidence" value="ECO:0007669"/>
    <property type="project" value="UniProtKB-UniRule"/>
</dbReference>
<feature type="domain" description="Glycerol-3-phosphate dehydrogenase NAD-dependent C-terminal" evidence="12">
    <location>
        <begin position="232"/>
        <end position="379"/>
    </location>
</feature>
<evidence type="ECO:0000256" key="4">
    <source>
        <dbReference type="ARBA" id="ARBA00048683"/>
    </source>
</evidence>
<dbReference type="FunFam" id="1.10.1040.10:FF:000004">
    <property type="entry name" value="Glycerol-3-phosphate dehydrogenase [NAD(+)]"/>
    <property type="match status" value="1"/>
</dbReference>
<evidence type="ECO:0000259" key="12">
    <source>
        <dbReference type="Pfam" id="PF07479"/>
    </source>
</evidence>
<dbReference type="NCBIfam" id="TIGR03376">
    <property type="entry name" value="glycerol3P_DH"/>
    <property type="match status" value="1"/>
</dbReference>
<evidence type="ECO:0000256" key="5">
    <source>
        <dbReference type="PIRSR" id="PIRSR000114-1"/>
    </source>
</evidence>
<feature type="domain" description="Glycerol-3-phosphate dehydrogenase NAD-dependent N-terminal" evidence="11">
    <location>
        <begin position="42"/>
        <end position="211"/>
    </location>
</feature>
<dbReference type="Gene3D" id="1.10.1040.10">
    <property type="entry name" value="N-(1-d-carboxylethyl)-l-norvaline Dehydrogenase, domain 2"/>
    <property type="match status" value="1"/>
</dbReference>
<gene>
    <name evidence="13" type="ORF">PGO_091170</name>
</gene>
<dbReference type="EC" id="1.1.1.8" evidence="9"/>
<sequence length="394" mass="44598">MMKNFISYLLFVPQLTTCFSGNQLSVSRNTLIGNISSGHPLKVSVIGSGSWGTVISKIVAENTNKSKTFHPLVRMYVNEEIIDNEKLSNIINMKKENVKYMKGMIIPDNIQAISNLKDVIEDADLLIFVVPHQYLEDVLNEIVQNRNLKKNAKAISLMKGIKIDNYKPTLLSNIIEEKLEIECSALSGSNIANELSKENFSESTIGFKDIQTVEIWQELFDRTYFKINCIQDKPGVETCGALKNVVALGVGFVDAFRNSNNTRSAIIRIGLHEMKKFAKLFFPDVLDETFIDSCGLADLITTCLGGRNLKCAREFALRKGMNSWDQIEMELLNGQKLQGIHTAKEVYGVLEHHKLKNKFPLFSTIYEIAFEHKNPSSIIDVLSTKKLRHIRYRK</sequence>
<dbReference type="OMA" id="NRMFGNM"/>
<protein>
    <recommendedName>
        <fullName evidence="9">Glycerol-3-phosphate dehydrogenase [NAD(+)]</fullName>
        <ecNumber evidence="9">1.1.1.8</ecNumber>
    </recommendedName>
</protein>
<evidence type="ECO:0000256" key="2">
    <source>
        <dbReference type="ARBA" id="ARBA00023002"/>
    </source>
</evidence>
<dbReference type="AlphaFoldDB" id="A0A1Y1JGZ1"/>
<dbReference type="InterPro" id="IPR013328">
    <property type="entry name" value="6PGD_dom2"/>
</dbReference>
<dbReference type="GO" id="GO:0005829">
    <property type="term" value="C:cytosol"/>
    <property type="evidence" value="ECO:0007669"/>
    <property type="project" value="TreeGrafter"/>
</dbReference>
<dbReference type="PANTHER" id="PTHR11728:SF8">
    <property type="entry name" value="GLYCEROL-3-PHOSPHATE DEHYDROGENASE [NAD(+)]-RELATED"/>
    <property type="match status" value="1"/>
</dbReference>
<feature type="binding site" evidence="7">
    <location>
        <position position="338"/>
    </location>
    <ligand>
        <name>NAD(+)</name>
        <dbReference type="ChEBI" id="CHEBI:57540"/>
    </ligand>
</feature>
<evidence type="ECO:0000313" key="13">
    <source>
        <dbReference type="EMBL" id="GAW80918.1"/>
    </source>
</evidence>
<dbReference type="Pfam" id="PF07479">
    <property type="entry name" value="NAD_Gly3P_dh_C"/>
    <property type="match status" value="1"/>
</dbReference>
<dbReference type="PRINTS" id="PR00077">
    <property type="entry name" value="GPDHDRGNASE"/>
</dbReference>
<dbReference type="GO" id="GO:0051287">
    <property type="term" value="F:NAD binding"/>
    <property type="evidence" value="ECO:0007669"/>
    <property type="project" value="UniProtKB-UniRule"/>
</dbReference>
<feature type="chain" id="PRO_5012010833" description="Glycerol-3-phosphate dehydrogenase [NAD(+)]" evidence="10">
    <location>
        <begin position="19"/>
        <end position="394"/>
    </location>
</feature>
<dbReference type="SUPFAM" id="SSF48179">
    <property type="entry name" value="6-phosphogluconate dehydrogenase C-terminal domain-like"/>
    <property type="match status" value="1"/>
</dbReference>
<name>A0A1Y1JGZ1_PLAGO</name>
<feature type="binding site" evidence="7">
    <location>
        <begin position="47"/>
        <end position="52"/>
    </location>
    <ligand>
        <name>NAD(+)</name>
        <dbReference type="ChEBI" id="CHEBI:57540"/>
    </ligand>
</feature>
<evidence type="ECO:0000259" key="11">
    <source>
        <dbReference type="Pfam" id="PF01210"/>
    </source>
</evidence>
<feature type="binding site" evidence="7">
    <location>
        <position position="192"/>
    </location>
    <ligand>
        <name>NAD(+)</name>
        <dbReference type="ChEBI" id="CHEBI:57540"/>
    </ligand>
</feature>
<organism evidence="13 14">
    <name type="scientific">Plasmodium gonderi</name>
    <dbReference type="NCBI Taxonomy" id="77519"/>
    <lineage>
        <taxon>Eukaryota</taxon>
        <taxon>Sar</taxon>
        <taxon>Alveolata</taxon>
        <taxon>Apicomplexa</taxon>
        <taxon>Aconoidasida</taxon>
        <taxon>Haemosporida</taxon>
        <taxon>Plasmodiidae</taxon>
        <taxon>Plasmodium</taxon>
        <taxon>Plasmodium (Plasmodium)</taxon>
    </lineage>
</organism>
<comment type="caution">
    <text evidence="13">The sequence shown here is derived from an EMBL/GenBank/DDBJ whole genome shotgun (WGS) entry which is preliminary data.</text>
</comment>
<dbReference type="InterPro" id="IPR011128">
    <property type="entry name" value="G3P_DH_NAD-dep_N"/>
</dbReference>
<feature type="active site" description="Proton acceptor" evidence="5">
    <location>
        <position position="243"/>
    </location>
</feature>
<evidence type="ECO:0000256" key="6">
    <source>
        <dbReference type="PIRSR" id="PIRSR000114-2"/>
    </source>
</evidence>
<evidence type="ECO:0000256" key="1">
    <source>
        <dbReference type="ARBA" id="ARBA00011009"/>
    </source>
</evidence>
<dbReference type="InterPro" id="IPR006168">
    <property type="entry name" value="G3P_DH_NAD-dep"/>
</dbReference>
<accession>A0A1Y1JGZ1</accession>
<keyword evidence="2 8" id="KW-0560">Oxidoreductase</keyword>
<evidence type="ECO:0000256" key="10">
    <source>
        <dbReference type="SAM" id="SignalP"/>
    </source>
</evidence>
<dbReference type="InterPro" id="IPR006109">
    <property type="entry name" value="G3P_DH_NAD-dep_C"/>
</dbReference>
<feature type="signal peptide" evidence="10">
    <location>
        <begin position="1"/>
        <end position="18"/>
    </location>
</feature>
<dbReference type="GeneID" id="39747636"/>
<feature type="binding site" evidence="7">
    <location>
        <position position="336"/>
    </location>
    <ligand>
        <name>NAD(+)</name>
        <dbReference type="ChEBI" id="CHEBI:57540"/>
    </ligand>
</feature>
<evidence type="ECO:0000256" key="8">
    <source>
        <dbReference type="RuleBase" id="RU000437"/>
    </source>
</evidence>
<dbReference type="OrthoDB" id="10263760at2759"/>